<dbReference type="GO" id="GO:0035658">
    <property type="term" value="C:Mon1-Ccz1 complex"/>
    <property type="evidence" value="ECO:0007669"/>
    <property type="project" value="InterPro"/>
</dbReference>
<dbReference type="Pfam" id="PF19031">
    <property type="entry name" value="Intu_longin_1"/>
    <property type="match status" value="1"/>
</dbReference>
<dbReference type="AlphaFoldDB" id="A0A4Y7KLM9"/>
<dbReference type="EMBL" id="CM010722">
    <property type="protein sequence ID" value="RZC73766.1"/>
    <property type="molecule type" value="Genomic_DNA"/>
</dbReference>
<reference evidence="3 4" key="1">
    <citation type="journal article" date="2018" name="Science">
        <title>The opium poppy genome and morphinan production.</title>
        <authorList>
            <person name="Guo L."/>
            <person name="Winzer T."/>
            <person name="Yang X."/>
            <person name="Li Y."/>
            <person name="Ning Z."/>
            <person name="He Z."/>
            <person name="Teodor R."/>
            <person name="Lu Y."/>
            <person name="Bowser T.A."/>
            <person name="Graham I.A."/>
            <person name="Ye K."/>
        </authorList>
    </citation>
    <scope>NUCLEOTIDE SEQUENCE [LARGE SCALE GENOMIC DNA]</scope>
    <source>
        <strain evidence="4">cv. HN1</strain>
        <tissue evidence="3">Leaves</tissue>
    </source>
</reference>
<keyword evidence="4" id="KW-1185">Reference proteome</keyword>
<dbReference type="OMA" id="DCQALHT"/>
<dbReference type="Proteomes" id="UP000316621">
    <property type="component" value="Chromosome 8"/>
</dbReference>
<comment type="similarity">
    <text evidence="1">Belongs to the CCZ1 family.</text>
</comment>
<dbReference type="STRING" id="3469.A0A4Y7KLM9"/>
<dbReference type="InterPro" id="IPR013176">
    <property type="entry name" value="Ccz1"/>
</dbReference>
<name>A0A4Y7KLM9_PAPSO</name>
<accession>A0A4Y7KLM9</accession>
<evidence type="ECO:0000259" key="2">
    <source>
        <dbReference type="Pfam" id="PF19031"/>
    </source>
</evidence>
<evidence type="ECO:0000313" key="4">
    <source>
        <dbReference type="Proteomes" id="UP000316621"/>
    </source>
</evidence>
<feature type="domain" description="CCZ1/INTU/HSP4 first Longin" evidence="2">
    <location>
        <begin position="15"/>
        <end position="125"/>
    </location>
</feature>
<organism evidence="3 4">
    <name type="scientific">Papaver somniferum</name>
    <name type="common">Opium poppy</name>
    <dbReference type="NCBI Taxonomy" id="3469"/>
    <lineage>
        <taxon>Eukaryota</taxon>
        <taxon>Viridiplantae</taxon>
        <taxon>Streptophyta</taxon>
        <taxon>Embryophyta</taxon>
        <taxon>Tracheophyta</taxon>
        <taxon>Spermatophyta</taxon>
        <taxon>Magnoliopsida</taxon>
        <taxon>Ranunculales</taxon>
        <taxon>Papaveraceae</taxon>
        <taxon>Papaveroideae</taxon>
        <taxon>Papaver</taxon>
    </lineage>
</organism>
<evidence type="ECO:0000313" key="3">
    <source>
        <dbReference type="EMBL" id="RZC73766.1"/>
    </source>
</evidence>
<dbReference type="InterPro" id="IPR043987">
    <property type="entry name" value="CCZ1/INTU/HSP4_longin_1"/>
</dbReference>
<dbReference type="PANTHER" id="PTHR13056:SF0">
    <property type="entry name" value="VACUOLAR FUSION PROTEIN CCZ1 HOMOLOG-RELATED"/>
    <property type="match status" value="1"/>
</dbReference>
<evidence type="ECO:0000256" key="1">
    <source>
        <dbReference type="ARBA" id="ARBA00005352"/>
    </source>
</evidence>
<dbReference type="GO" id="GO:0016192">
    <property type="term" value="P:vesicle-mediated transport"/>
    <property type="evidence" value="ECO:0007669"/>
    <property type="project" value="InterPro"/>
</dbReference>
<protein>
    <recommendedName>
        <fullName evidence="2">CCZ1/INTU/HSP4 first Longin domain-containing protein</fullName>
    </recommendedName>
</protein>
<proteinExistence type="inferred from homology"/>
<dbReference type="PANTHER" id="PTHR13056">
    <property type="entry name" value="VACUOLAR FUSION PROTEIN CCZ1 HOMOLOG-RELATED"/>
    <property type="match status" value="1"/>
</dbReference>
<sequence length="472" mass="53737">MGLSSTMPVSEGVRFCIFDLKRGQHEGQELDKILFFYPTDCPFTTQLSVIGLSEGLITFTRIFSPEAACEVIEAERHSHVFHEAEADIWMVMVVEKNKEAEAIWRIDALQRVLKEVHSLFVMFHGSVRSLLEKEPSGGLVRSHLYFFITDYLTDFFSGKKLQLPFFRDCLKERGTVQMLTVGRDAAIDVEDDTLNLFTYAVLRLTPRVLNAGTNSWSYLRKSNTASHVTGSILGNFSYPAEDIYGSRDTSPVGNGQRYHVPRPLQRGKWFKGKDGFLVADIWGTEMGQVSPATANVWLQQMEERMYLCIYQHKNLTVILLIPYSSMMNGDQGLSIVRQQILENAAVKIIKVEEKLTRGWGGENAYHVAGYRYLLFDRDRNISRASPPVKVTTLMKDSLLALSKLREKVDLEKHRAKQDAPGRENDLEICIRAKNNAWVIARVTRGKELYMVLEKANETLLYATDAVDKFSNR</sequence>
<dbReference type="Gramene" id="RZC73766">
    <property type="protein sequence ID" value="RZC73766"/>
    <property type="gene ID" value="C5167_049245"/>
</dbReference>
<gene>
    <name evidence="3" type="ORF">C5167_049245</name>
</gene>